<dbReference type="Proteomes" id="UP000067444">
    <property type="component" value="Chromosome"/>
</dbReference>
<dbReference type="InterPro" id="IPR011928">
    <property type="entry name" value="Phage_phiJL001_Gp84"/>
</dbReference>
<name>A0A0K0Y680_9RHOB</name>
<dbReference type="RefSeq" id="WP_049834781.1">
    <property type="nucleotide sequence ID" value="NZ_CP012160.1"/>
</dbReference>
<evidence type="ECO:0000313" key="2">
    <source>
        <dbReference type="EMBL" id="AKS46483.1"/>
    </source>
</evidence>
<reference evidence="2 3" key="1">
    <citation type="journal article" date="2015" name="Genome Announc.">
        <title>Closed Genome Sequence of Octadecabacter temperatus SB1, the First Mesophilic Species of the Genus Octadecabacter.</title>
        <authorList>
            <person name="Voget S."/>
            <person name="Billerbeck S."/>
            <person name="Simon M."/>
            <person name="Daniel R."/>
        </authorList>
    </citation>
    <scope>NUCLEOTIDE SEQUENCE [LARGE SCALE GENOMIC DNA]</scope>
    <source>
        <strain evidence="2 3">SB1</strain>
    </source>
</reference>
<dbReference type="KEGG" id="otm:OSB_19430"/>
<feature type="domain" description="Bacteriophage phiJL001 Gp84 C-terminal" evidence="1">
    <location>
        <begin position="192"/>
        <end position="273"/>
    </location>
</feature>
<dbReference type="AlphaFoldDB" id="A0A0K0Y680"/>
<dbReference type="EMBL" id="CP012160">
    <property type="protein sequence ID" value="AKS46483.1"/>
    <property type="molecule type" value="Genomic_DNA"/>
</dbReference>
<sequence>MSAFQDHLETGVTTLARCWAVVRRDGRVFGFTDHDRALSFDGMTFKADAGMTARAIMSGTGLSVDNSEAMGALSDAAITEADIEAGRFDGAEVKAWMVNWADVETRTLRFAGTIGELRRSGGAFHAELRGQTELLNQPQGRVYQTPCSAILGDTACGLDLGADGYSIEVPVEALIEQRRFTFADLNTFEPAWFERGRLRVLSGAAEGLVGLIKRDRFVDGVREVEVWEAFRTAIEAGDTIRIEAGCDKRFETCRTKFNNLLNFQGFPDIPGDDWLVSAPISSGQNAGGSLRRWS</sequence>
<evidence type="ECO:0000313" key="3">
    <source>
        <dbReference type="Proteomes" id="UP000067444"/>
    </source>
</evidence>
<dbReference type="OrthoDB" id="1633386at2"/>
<dbReference type="PATRIC" id="fig|1458307.3.peg.1958"/>
<dbReference type="Pfam" id="PF09931">
    <property type="entry name" value="Phage_phiJL001_Gp84_N"/>
    <property type="match status" value="1"/>
</dbReference>
<accession>A0A0K0Y680</accession>
<dbReference type="InterPro" id="IPR018964">
    <property type="entry name" value="Phage_phiJL001_Gp84_C"/>
</dbReference>
<organism evidence="2 3">
    <name type="scientific">Octadecabacter temperatus</name>
    <dbReference type="NCBI Taxonomy" id="1458307"/>
    <lineage>
        <taxon>Bacteria</taxon>
        <taxon>Pseudomonadati</taxon>
        <taxon>Pseudomonadota</taxon>
        <taxon>Alphaproteobacteria</taxon>
        <taxon>Rhodobacterales</taxon>
        <taxon>Roseobacteraceae</taxon>
        <taxon>Octadecabacter</taxon>
    </lineage>
</organism>
<evidence type="ECO:0000259" key="1">
    <source>
        <dbReference type="Pfam" id="PF09356"/>
    </source>
</evidence>
<dbReference type="NCBIfam" id="TIGR02218">
    <property type="entry name" value="phg_TIGR02218"/>
    <property type="match status" value="1"/>
</dbReference>
<gene>
    <name evidence="2" type="ORF">OSB_19430</name>
</gene>
<protein>
    <recommendedName>
        <fullName evidence="1">Bacteriophage phiJL001 Gp84 C-terminal domain-containing protein</fullName>
    </recommendedName>
</protein>
<proteinExistence type="predicted"/>
<dbReference type="Pfam" id="PF09356">
    <property type="entry name" value="Phage_BR0599"/>
    <property type="match status" value="1"/>
</dbReference>
<dbReference type="STRING" id="1458307.OSB_19430"/>
<keyword evidence="3" id="KW-1185">Reference proteome</keyword>